<sequence>MLAIEGNYAIASNCNKAGELKTSKKAKRRPRM</sequence>
<protein>
    <submittedName>
        <fullName evidence="1">Uncharacterized protein</fullName>
    </submittedName>
</protein>
<evidence type="ECO:0000313" key="2">
    <source>
        <dbReference type="Proteomes" id="UP000010087"/>
    </source>
</evidence>
<gene>
    <name evidence="1" type="ordered locus">BP1026B_I3181</name>
</gene>
<dbReference type="AlphaFoldDB" id="A0A0H3HN64"/>
<reference evidence="1 2" key="1">
    <citation type="journal article" date="2012" name="PLoS ONE">
        <title>Evolution of Burkholderia pseudomallei in recurrent melioidosis.</title>
        <authorList>
            <person name="Hayden H.S."/>
            <person name="Lim R."/>
            <person name="Brittnacher M.J."/>
            <person name="Sims E.H."/>
            <person name="Ramage E.R."/>
            <person name="Fong C."/>
            <person name="Wu Z."/>
            <person name="Crist E."/>
            <person name="Chang J."/>
            <person name="Zhou Y."/>
            <person name="Radey M."/>
            <person name="Rohmer L."/>
            <person name="Haugen E."/>
            <person name="Gillett W."/>
            <person name="Wuthiekanun V."/>
            <person name="Peacock S.J."/>
            <person name="Kaul R."/>
            <person name="Miller S.I."/>
            <person name="Manoil C."/>
            <person name="Jacobs M.A."/>
        </authorList>
    </citation>
    <scope>NUCLEOTIDE SEQUENCE [LARGE SCALE GENOMIC DNA]</scope>
    <source>
        <strain evidence="1 2">1026b</strain>
    </source>
</reference>
<dbReference type="Proteomes" id="UP000010087">
    <property type="component" value="Chromosome 1"/>
</dbReference>
<organism evidence="1 2">
    <name type="scientific">Burkholderia pseudomallei (strain 1026b)</name>
    <dbReference type="NCBI Taxonomy" id="884204"/>
    <lineage>
        <taxon>Bacteria</taxon>
        <taxon>Pseudomonadati</taxon>
        <taxon>Pseudomonadota</taxon>
        <taxon>Betaproteobacteria</taxon>
        <taxon>Burkholderiales</taxon>
        <taxon>Burkholderiaceae</taxon>
        <taxon>Burkholderia</taxon>
        <taxon>pseudomallei group</taxon>
    </lineage>
</organism>
<dbReference type="EMBL" id="CP002833">
    <property type="protein sequence ID" value="AFI67764.1"/>
    <property type="molecule type" value="Genomic_DNA"/>
</dbReference>
<proteinExistence type="predicted"/>
<dbReference type="KEGG" id="bpz:BP1026B_I3181"/>
<evidence type="ECO:0000313" key="1">
    <source>
        <dbReference type="EMBL" id="AFI67764.1"/>
    </source>
</evidence>
<accession>A0A0H3HN64</accession>
<name>A0A0H3HN64_BURP2</name>